<dbReference type="RefSeq" id="WP_123845606.1">
    <property type="nucleotide sequence ID" value="NZ_RPDH01000001.1"/>
</dbReference>
<gene>
    <name evidence="6" type="ORF">EGT74_06025</name>
</gene>
<keyword evidence="2" id="KW-0813">Transport</keyword>
<sequence length="238" mass="26573">MIEARHLHKTFGTTRAVQDVSFSVQEGENFILLGTSGCGKTTTLKMLNRLLEPDGGQVLLNGADTATIPAPQLRRGMGYVLQHTGLFPHYTVAENIAVVPKLLHWEKDAIQERTATLMQKLGLSYSEHAHAYPHQLSGGQQQRVGLARALAADPPVLLMDEPFGALDPITRDRIRTEFSELDEFKKKTIIMVTHDVQEAFTLATRVCLMDEGRIVQMGTPDQLREQPVNDFVRTFLKL</sequence>
<organism evidence="6 7">
    <name type="scientific">Chitinophaga lutea</name>
    <dbReference type="NCBI Taxonomy" id="2488634"/>
    <lineage>
        <taxon>Bacteria</taxon>
        <taxon>Pseudomonadati</taxon>
        <taxon>Bacteroidota</taxon>
        <taxon>Chitinophagia</taxon>
        <taxon>Chitinophagales</taxon>
        <taxon>Chitinophagaceae</taxon>
        <taxon>Chitinophaga</taxon>
    </lineage>
</organism>
<dbReference type="PROSITE" id="PS50893">
    <property type="entry name" value="ABC_TRANSPORTER_2"/>
    <property type="match status" value="1"/>
</dbReference>
<dbReference type="InterPro" id="IPR017871">
    <property type="entry name" value="ABC_transporter-like_CS"/>
</dbReference>
<comment type="caution">
    <text evidence="6">The sequence shown here is derived from an EMBL/GenBank/DDBJ whole genome shotgun (WGS) entry which is preliminary data.</text>
</comment>
<keyword evidence="4 6" id="KW-0067">ATP-binding</keyword>
<dbReference type="InterPro" id="IPR003593">
    <property type="entry name" value="AAA+_ATPase"/>
</dbReference>
<proteinExistence type="inferred from homology"/>
<protein>
    <submittedName>
        <fullName evidence="6">ABC transporter ATP-binding protein</fullName>
    </submittedName>
</protein>
<dbReference type="Proteomes" id="UP000278351">
    <property type="component" value="Unassembled WGS sequence"/>
</dbReference>
<keyword evidence="7" id="KW-1185">Reference proteome</keyword>
<evidence type="ECO:0000313" key="7">
    <source>
        <dbReference type="Proteomes" id="UP000278351"/>
    </source>
</evidence>
<dbReference type="Gene3D" id="3.40.50.300">
    <property type="entry name" value="P-loop containing nucleotide triphosphate hydrolases"/>
    <property type="match status" value="1"/>
</dbReference>
<dbReference type="InterPro" id="IPR027417">
    <property type="entry name" value="P-loop_NTPase"/>
</dbReference>
<dbReference type="SMART" id="SM00382">
    <property type="entry name" value="AAA"/>
    <property type="match status" value="1"/>
</dbReference>
<dbReference type="InterPro" id="IPR003439">
    <property type="entry name" value="ABC_transporter-like_ATP-bd"/>
</dbReference>
<evidence type="ECO:0000256" key="1">
    <source>
        <dbReference type="ARBA" id="ARBA00005417"/>
    </source>
</evidence>
<keyword evidence="3" id="KW-0547">Nucleotide-binding</keyword>
<evidence type="ECO:0000313" key="6">
    <source>
        <dbReference type="EMBL" id="RPE13090.1"/>
    </source>
</evidence>
<dbReference type="GO" id="GO:0005524">
    <property type="term" value="F:ATP binding"/>
    <property type="evidence" value="ECO:0007669"/>
    <property type="project" value="UniProtKB-KW"/>
</dbReference>
<dbReference type="EMBL" id="RPDH01000001">
    <property type="protein sequence ID" value="RPE13090.1"/>
    <property type="molecule type" value="Genomic_DNA"/>
</dbReference>
<name>A0A3N4QAR6_9BACT</name>
<dbReference type="SUPFAM" id="SSF52540">
    <property type="entry name" value="P-loop containing nucleoside triphosphate hydrolases"/>
    <property type="match status" value="1"/>
</dbReference>
<evidence type="ECO:0000256" key="4">
    <source>
        <dbReference type="ARBA" id="ARBA00022840"/>
    </source>
</evidence>
<dbReference type="Pfam" id="PF00005">
    <property type="entry name" value="ABC_tran"/>
    <property type="match status" value="1"/>
</dbReference>
<evidence type="ECO:0000259" key="5">
    <source>
        <dbReference type="PROSITE" id="PS50893"/>
    </source>
</evidence>
<dbReference type="GO" id="GO:0016887">
    <property type="term" value="F:ATP hydrolysis activity"/>
    <property type="evidence" value="ECO:0007669"/>
    <property type="project" value="InterPro"/>
</dbReference>
<dbReference type="AlphaFoldDB" id="A0A3N4QAR6"/>
<dbReference type="PANTHER" id="PTHR43117:SF5">
    <property type="entry name" value="GLYCINE BETAINE UPTAKE SYSTEM ATP-BINDING PROTEIN YEHX"/>
    <property type="match status" value="1"/>
</dbReference>
<dbReference type="GO" id="GO:0015697">
    <property type="term" value="P:quaternary ammonium group transport"/>
    <property type="evidence" value="ECO:0007669"/>
    <property type="project" value="UniProtKB-ARBA"/>
</dbReference>
<dbReference type="PANTHER" id="PTHR43117">
    <property type="entry name" value="OSMOPROTECTANT IMPORT ATP-BINDING PROTEIN OSMV"/>
    <property type="match status" value="1"/>
</dbReference>
<reference evidence="6 7" key="1">
    <citation type="submission" date="2018-11" db="EMBL/GenBank/DDBJ databases">
        <title>Chitinophaga lutea sp.nov., isolate from arsenic contaminated soil.</title>
        <authorList>
            <person name="Zong Y."/>
        </authorList>
    </citation>
    <scope>NUCLEOTIDE SEQUENCE [LARGE SCALE GENOMIC DNA]</scope>
    <source>
        <strain evidence="6 7">ZY74</strain>
    </source>
</reference>
<comment type="similarity">
    <text evidence="1">Belongs to the ABC transporter superfamily.</text>
</comment>
<dbReference type="PROSITE" id="PS00211">
    <property type="entry name" value="ABC_TRANSPORTER_1"/>
    <property type="match status" value="1"/>
</dbReference>
<feature type="domain" description="ABC transporter" evidence="5">
    <location>
        <begin position="2"/>
        <end position="236"/>
    </location>
</feature>
<evidence type="ECO:0000256" key="3">
    <source>
        <dbReference type="ARBA" id="ARBA00022741"/>
    </source>
</evidence>
<dbReference type="FunFam" id="3.40.50.300:FF:000425">
    <property type="entry name" value="Probable ABC transporter, ATP-binding subunit"/>
    <property type="match status" value="1"/>
</dbReference>
<dbReference type="OrthoDB" id="9782239at2"/>
<evidence type="ECO:0000256" key="2">
    <source>
        <dbReference type="ARBA" id="ARBA00022448"/>
    </source>
</evidence>
<accession>A0A3N4QAR6</accession>